<reference evidence="1" key="1">
    <citation type="submission" date="2021-01" db="EMBL/GenBank/DDBJ databases">
        <title>Whole genome shotgun sequence of Planotetraspora silvatica NBRC 100141.</title>
        <authorList>
            <person name="Komaki H."/>
            <person name="Tamura T."/>
        </authorList>
    </citation>
    <scope>NUCLEOTIDE SEQUENCE</scope>
    <source>
        <strain evidence="1">NBRC 100141</strain>
    </source>
</reference>
<evidence type="ECO:0000313" key="1">
    <source>
        <dbReference type="EMBL" id="GII51191.1"/>
    </source>
</evidence>
<organism evidence="1 2">
    <name type="scientific">Planotetraspora silvatica</name>
    <dbReference type="NCBI Taxonomy" id="234614"/>
    <lineage>
        <taxon>Bacteria</taxon>
        <taxon>Bacillati</taxon>
        <taxon>Actinomycetota</taxon>
        <taxon>Actinomycetes</taxon>
        <taxon>Streptosporangiales</taxon>
        <taxon>Streptosporangiaceae</taxon>
        <taxon>Planotetraspora</taxon>
    </lineage>
</organism>
<proteinExistence type="predicted"/>
<sequence length="73" mass="8172">MGRVRPGGDRADREFRQHGYVDQSGVVAFNESQMRVQAIEVLGDEEAERIDVSTSWTASTSRSIRVIRSAISF</sequence>
<accession>A0A8J3UUX7</accession>
<evidence type="ECO:0000313" key="2">
    <source>
        <dbReference type="Proteomes" id="UP000644610"/>
    </source>
</evidence>
<gene>
    <name evidence="1" type="ORF">Psi02_76150</name>
</gene>
<comment type="caution">
    <text evidence="1">The sequence shown here is derived from an EMBL/GenBank/DDBJ whole genome shotgun (WGS) entry which is preliminary data.</text>
</comment>
<dbReference type="AlphaFoldDB" id="A0A8J3UUX7"/>
<keyword evidence="2" id="KW-1185">Reference proteome</keyword>
<protein>
    <submittedName>
        <fullName evidence="1">Uncharacterized protein</fullName>
    </submittedName>
</protein>
<dbReference type="Proteomes" id="UP000644610">
    <property type="component" value="Unassembled WGS sequence"/>
</dbReference>
<dbReference type="EMBL" id="BOOQ01000062">
    <property type="protein sequence ID" value="GII51191.1"/>
    <property type="molecule type" value="Genomic_DNA"/>
</dbReference>
<name>A0A8J3UUX7_9ACTN</name>